<dbReference type="KEGG" id="mcau:MIT9_P0732"/>
<organism evidence="2 3">
    <name type="scientific">Methylomarinovum caldicuralii</name>
    <dbReference type="NCBI Taxonomy" id="438856"/>
    <lineage>
        <taxon>Bacteria</taxon>
        <taxon>Pseudomonadati</taxon>
        <taxon>Pseudomonadota</taxon>
        <taxon>Gammaproteobacteria</taxon>
        <taxon>Methylococcales</taxon>
        <taxon>Methylothermaceae</taxon>
        <taxon>Methylomarinovum</taxon>
    </lineage>
</organism>
<dbReference type="EMBL" id="AP024714">
    <property type="protein sequence ID" value="BCX81154.1"/>
    <property type="molecule type" value="Genomic_DNA"/>
</dbReference>
<accession>A0AAU9C9J6</accession>
<feature type="transmembrane region" description="Helical" evidence="1">
    <location>
        <begin position="49"/>
        <end position="75"/>
    </location>
</feature>
<keyword evidence="1" id="KW-0472">Membrane</keyword>
<dbReference type="RefSeq" id="WP_317706090.1">
    <property type="nucleotide sequence ID" value="NZ_AP024714.1"/>
</dbReference>
<feature type="transmembrane region" description="Helical" evidence="1">
    <location>
        <begin position="12"/>
        <end position="29"/>
    </location>
</feature>
<feature type="transmembrane region" description="Helical" evidence="1">
    <location>
        <begin position="87"/>
        <end position="107"/>
    </location>
</feature>
<evidence type="ECO:0000256" key="1">
    <source>
        <dbReference type="SAM" id="Phobius"/>
    </source>
</evidence>
<feature type="transmembrane region" description="Helical" evidence="1">
    <location>
        <begin position="219"/>
        <end position="236"/>
    </location>
</feature>
<evidence type="ECO:0000313" key="3">
    <source>
        <dbReference type="Proteomes" id="UP001321825"/>
    </source>
</evidence>
<evidence type="ECO:0000313" key="2">
    <source>
        <dbReference type="EMBL" id="BCX81154.1"/>
    </source>
</evidence>
<keyword evidence="1" id="KW-0812">Transmembrane</keyword>
<feature type="transmembrane region" description="Helical" evidence="1">
    <location>
        <begin position="248"/>
        <end position="266"/>
    </location>
</feature>
<keyword evidence="3" id="KW-1185">Reference proteome</keyword>
<keyword evidence="1" id="KW-1133">Transmembrane helix</keyword>
<gene>
    <name evidence="2" type="ORF">MIT9_P0732</name>
</gene>
<sequence length="272" mass="31024">MTHLSRTTVFHTLKYLIYLLLAYDAWQYFQQDYAASRQILGGGFSYHQFVESFAITIDVTSWLVLLLCFEVETVWLPPEKLRGRVSWLLHGIRAVCYFFVLSSYYGYIAKYLLFTHTAPLPAADVCELAGRGYTWLQGLDEYLPLDAASCQRLRELPLALIAGTRIVADPATLEETRFMAWVDVLYATTWLLVVAILELDVYLKERDRLKGWVLKTSEIIKAVLYLGLLGGAVFWGVKGEFLDFWDSFLWLAAFVLIDLDVFGITAEAEPAS</sequence>
<proteinExistence type="predicted"/>
<reference evidence="3" key="1">
    <citation type="journal article" date="2024" name="Int. J. Syst. Evol. Microbiol.">
        <title>Methylomarinovum tepidoasis sp. nov., a moderately thermophilic methanotroph of the family Methylothermaceae isolated from a deep-sea hydrothermal field.</title>
        <authorList>
            <person name="Hirayama H."/>
            <person name="Takaki Y."/>
            <person name="Abe M."/>
            <person name="Miyazaki M."/>
            <person name="Uematsu K."/>
            <person name="Matsui Y."/>
            <person name="Takai K."/>
        </authorList>
    </citation>
    <scope>NUCLEOTIDE SEQUENCE [LARGE SCALE GENOMIC DNA]</scope>
    <source>
        <strain evidence="3">IT-9</strain>
    </source>
</reference>
<name>A0AAU9C9J6_9GAMM</name>
<feature type="transmembrane region" description="Helical" evidence="1">
    <location>
        <begin position="178"/>
        <end position="199"/>
    </location>
</feature>
<dbReference type="AlphaFoldDB" id="A0AAU9C9J6"/>
<protein>
    <submittedName>
        <fullName evidence="2">Uncharacterized protein</fullName>
    </submittedName>
</protein>
<dbReference type="Proteomes" id="UP001321825">
    <property type="component" value="Chromosome"/>
</dbReference>